<protein>
    <submittedName>
        <fullName evidence="1">Uncharacterized protein</fullName>
    </submittedName>
</protein>
<name>A0A1X0SDU1_RHIZD</name>
<reference evidence="1 2" key="1">
    <citation type="journal article" date="2016" name="Proc. Natl. Acad. Sci. U.S.A.">
        <title>Lipid metabolic changes in an early divergent fungus govern the establishment of a mutualistic symbiosis with endobacteria.</title>
        <authorList>
            <person name="Lastovetsky O.A."/>
            <person name="Gaspar M.L."/>
            <person name="Mondo S.J."/>
            <person name="LaButti K.M."/>
            <person name="Sandor L."/>
            <person name="Grigoriev I.V."/>
            <person name="Henry S.A."/>
            <person name="Pawlowska T.E."/>
        </authorList>
    </citation>
    <scope>NUCLEOTIDE SEQUENCE [LARGE SCALE GENOMIC DNA]</scope>
    <source>
        <strain evidence="1 2">ATCC 11559</strain>
    </source>
</reference>
<dbReference type="Proteomes" id="UP000242381">
    <property type="component" value="Unassembled WGS sequence"/>
</dbReference>
<dbReference type="AlphaFoldDB" id="A0A1X0SDU1"/>
<gene>
    <name evidence="1" type="ORF">BCV71DRAFT_224488</name>
</gene>
<dbReference type="OMA" id="HMDESSY"/>
<accession>A0A1X0SDU1</accession>
<evidence type="ECO:0000313" key="2">
    <source>
        <dbReference type="Proteomes" id="UP000242381"/>
    </source>
</evidence>
<organism evidence="1 2">
    <name type="scientific">Rhizopus microsporus</name>
    <dbReference type="NCBI Taxonomy" id="58291"/>
    <lineage>
        <taxon>Eukaryota</taxon>
        <taxon>Fungi</taxon>
        <taxon>Fungi incertae sedis</taxon>
        <taxon>Mucoromycota</taxon>
        <taxon>Mucoromycotina</taxon>
        <taxon>Mucoromycetes</taxon>
        <taxon>Mucorales</taxon>
        <taxon>Mucorineae</taxon>
        <taxon>Rhizopodaceae</taxon>
        <taxon>Rhizopus</taxon>
    </lineage>
</organism>
<dbReference type="EMBL" id="KV921266">
    <property type="protein sequence ID" value="ORE22485.1"/>
    <property type="molecule type" value="Genomic_DNA"/>
</dbReference>
<proteinExistence type="predicted"/>
<evidence type="ECO:0000313" key="1">
    <source>
        <dbReference type="EMBL" id="ORE22485.1"/>
    </source>
</evidence>
<dbReference type="VEuPathDB" id="FungiDB:BCV72DRAFT_236800"/>
<sequence length="137" mass="15975">MFAYQDHILFRWDTSSEVYNESKKKKRPDFIICTSDGIEVGCGEIKPPDTNSSDVEEDHCQVPEHLKKQLHKRLQVASEEKELATLGFIIFSEELELSKMEFKEGKYEYSIIKLLKLPTMCATFQHMDESSYLNFLT</sequence>